<dbReference type="GO" id="GO:0006825">
    <property type="term" value="P:copper ion transport"/>
    <property type="evidence" value="ECO:0007669"/>
    <property type="project" value="InterPro"/>
</dbReference>
<keyword evidence="6 9" id="KW-1133">Transmembrane helix</keyword>
<dbReference type="SUPFAM" id="SSF81296">
    <property type="entry name" value="E set domains"/>
    <property type="match status" value="1"/>
</dbReference>
<evidence type="ECO:0000256" key="7">
    <source>
        <dbReference type="ARBA" id="ARBA00023008"/>
    </source>
</evidence>
<keyword evidence="8 9" id="KW-0472">Membrane</keyword>
<dbReference type="Gene3D" id="2.60.40.1220">
    <property type="match status" value="1"/>
</dbReference>
<dbReference type="PANTHER" id="PTHR34820:SF4">
    <property type="entry name" value="INNER MEMBRANE PROTEIN YEBZ"/>
    <property type="match status" value="1"/>
</dbReference>
<dbReference type="Pfam" id="PF05425">
    <property type="entry name" value="CopD"/>
    <property type="match status" value="1"/>
</dbReference>
<feature type="transmembrane region" description="Helical" evidence="9">
    <location>
        <begin position="196"/>
        <end position="216"/>
    </location>
</feature>
<dbReference type="InterPro" id="IPR007348">
    <property type="entry name" value="CopC_dom"/>
</dbReference>
<feature type="transmembrane region" description="Helical" evidence="9">
    <location>
        <begin position="421"/>
        <end position="439"/>
    </location>
</feature>
<keyword evidence="4" id="KW-0479">Metal-binding</keyword>
<feature type="transmembrane region" description="Helical" evidence="9">
    <location>
        <begin position="166"/>
        <end position="184"/>
    </location>
</feature>
<protein>
    <submittedName>
        <fullName evidence="13">Copper transport protein</fullName>
    </submittedName>
</protein>
<evidence type="ECO:0000256" key="6">
    <source>
        <dbReference type="ARBA" id="ARBA00022989"/>
    </source>
</evidence>
<feature type="domain" description="Copper resistance protein D" evidence="12">
    <location>
        <begin position="336"/>
        <end position="438"/>
    </location>
</feature>
<dbReference type="InterPro" id="IPR014756">
    <property type="entry name" value="Ig_E-set"/>
</dbReference>
<comment type="caution">
    <text evidence="13">The sequence shown here is derived from an EMBL/GenBank/DDBJ whole genome shotgun (WGS) entry which is preliminary data.</text>
</comment>
<dbReference type="InterPro" id="IPR032694">
    <property type="entry name" value="CopC/D"/>
</dbReference>
<proteinExistence type="predicted"/>
<reference evidence="13 14" key="1">
    <citation type="submission" date="2020-08" db="EMBL/GenBank/DDBJ databases">
        <title>Genomic Encyclopedia of Type Strains, Phase IV (KMG-IV): sequencing the most valuable type-strain genomes for metagenomic binning, comparative biology and taxonomic classification.</title>
        <authorList>
            <person name="Goeker M."/>
        </authorList>
    </citation>
    <scope>NUCLEOTIDE SEQUENCE [LARGE SCALE GENOMIC DNA]</scope>
    <source>
        <strain evidence="13 14">YIM 65646</strain>
    </source>
</reference>
<evidence type="ECO:0000256" key="2">
    <source>
        <dbReference type="ARBA" id="ARBA00022475"/>
    </source>
</evidence>
<keyword evidence="14" id="KW-1185">Reference proteome</keyword>
<evidence type="ECO:0000256" key="5">
    <source>
        <dbReference type="ARBA" id="ARBA00022729"/>
    </source>
</evidence>
<dbReference type="GO" id="GO:0042597">
    <property type="term" value="C:periplasmic space"/>
    <property type="evidence" value="ECO:0007669"/>
    <property type="project" value="InterPro"/>
</dbReference>
<dbReference type="InterPro" id="IPR008457">
    <property type="entry name" value="Cu-R_CopD_dom"/>
</dbReference>
<dbReference type="InterPro" id="IPR014755">
    <property type="entry name" value="Cu-Rt/internalin_Ig-like"/>
</dbReference>
<evidence type="ECO:0000256" key="3">
    <source>
        <dbReference type="ARBA" id="ARBA00022692"/>
    </source>
</evidence>
<evidence type="ECO:0000313" key="14">
    <source>
        <dbReference type="Proteomes" id="UP000548476"/>
    </source>
</evidence>
<evidence type="ECO:0000256" key="8">
    <source>
        <dbReference type="ARBA" id="ARBA00023136"/>
    </source>
</evidence>
<evidence type="ECO:0000259" key="11">
    <source>
        <dbReference type="Pfam" id="PF04234"/>
    </source>
</evidence>
<dbReference type="Proteomes" id="UP000548476">
    <property type="component" value="Unassembled WGS sequence"/>
</dbReference>
<dbReference type="RefSeq" id="WP_184785963.1">
    <property type="nucleotide sequence ID" value="NZ_BONT01000022.1"/>
</dbReference>
<evidence type="ECO:0000256" key="1">
    <source>
        <dbReference type="ARBA" id="ARBA00004651"/>
    </source>
</evidence>
<feature type="transmembrane region" description="Helical" evidence="9">
    <location>
        <begin position="374"/>
        <end position="400"/>
    </location>
</feature>
<feature type="domain" description="CopC" evidence="11">
    <location>
        <begin position="42"/>
        <end position="135"/>
    </location>
</feature>
<evidence type="ECO:0000313" key="13">
    <source>
        <dbReference type="EMBL" id="MBB6033047.1"/>
    </source>
</evidence>
<feature type="transmembrane region" description="Helical" evidence="9">
    <location>
        <begin position="240"/>
        <end position="260"/>
    </location>
</feature>
<evidence type="ECO:0000256" key="4">
    <source>
        <dbReference type="ARBA" id="ARBA00022723"/>
    </source>
</evidence>
<dbReference type="Pfam" id="PF04234">
    <property type="entry name" value="CopC"/>
    <property type="match status" value="1"/>
</dbReference>
<organism evidence="13 14">
    <name type="scientific">Phytomonospora endophytica</name>
    <dbReference type="NCBI Taxonomy" id="714109"/>
    <lineage>
        <taxon>Bacteria</taxon>
        <taxon>Bacillati</taxon>
        <taxon>Actinomycetota</taxon>
        <taxon>Actinomycetes</taxon>
        <taxon>Micromonosporales</taxon>
        <taxon>Micromonosporaceae</taxon>
        <taxon>Phytomonospora</taxon>
    </lineage>
</organism>
<dbReference type="GO" id="GO:0046688">
    <property type="term" value="P:response to copper ion"/>
    <property type="evidence" value="ECO:0007669"/>
    <property type="project" value="InterPro"/>
</dbReference>
<keyword evidence="5 10" id="KW-0732">Signal</keyword>
<name>A0A841FIS2_9ACTN</name>
<dbReference type="AlphaFoldDB" id="A0A841FIS2"/>
<keyword evidence="2" id="KW-1003">Cell membrane</keyword>
<gene>
    <name evidence="13" type="ORF">HNR73_000894</name>
</gene>
<evidence type="ECO:0000256" key="10">
    <source>
        <dbReference type="SAM" id="SignalP"/>
    </source>
</evidence>
<evidence type="ECO:0000259" key="12">
    <source>
        <dbReference type="Pfam" id="PF05425"/>
    </source>
</evidence>
<feature type="transmembrane region" description="Helical" evidence="9">
    <location>
        <begin position="346"/>
        <end position="362"/>
    </location>
</feature>
<dbReference type="GO" id="GO:0005507">
    <property type="term" value="F:copper ion binding"/>
    <property type="evidence" value="ECO:0007669"/>
    <property type="project" value="InterPro"/>
</dbReference>
<keyword evidence="3 9" id="KW-0812">Transmembrane</keyword>
<comment type="subcellular location">
    <subcellularLocation>
        <location evidence="1">Cell membrane</location>
        <topology evidence="1">Multi-pass membrane protein</topology>
    </subcellularLocation>
</comment>
<dbReference type="GO" id="GO:0005886">
    <property type="term" value="C:plasma membrane"/>
    <property type="evidence" value="ECO:0007669"/>
    <property type="project" value="UniProtKB-SubCell"/>
</dbReference>
<feature type="signal peptide" evidence="10">
    <location>
        <begin position="1"/>
        <end position="41"/>
    </location>
</feature>
<evidence type="ECO:0000256" key="9">
    <source>
        <dbReference type="SAM" id="Phobius"/>
    </source>
</evidence>
<dbReference type="PANTHER" id="PTHR34820">
    <property type="entry name" value="INNER MEMBRANE PROTEIN YEBZ"/>
    <property type="match status" value="1"/>
</dbReference>
<feature type="transmembrane region" description="Helical" evidence="9">
    <location>
        <begin position="308"/>
        <end position="326"/>
    </location>
</feature>
<feature type="chain" id="PRO_5033041934" evidence="10">
    <location>
        <begin position="42"/>
        <end position="562"/>
    </location>
</feature>
<sequence>MATGTAHRTPARPTTRKALLLALVTVLAGLSAALFATPAYAHATVVSTTPQANATVDTQPVEITVVFSEPVSPVAAQTWVVAPDGSRANSGDAVVRGNTLAYPLRAGLPNGTYLVGYRVISADGHPVPGGFTFSIGEPSASPPTAASLTGPDVDPTVDVLVQVNRGLAILGLALAIGPTLLLMTRWPAPRKGVLKLTATGLSTVAATAVIGLYLQAPYTTGSKLFAVSGEDVAAVVDSRFGQAMLLRLFAVLAGLPLLLLSLRRSPRKGDKWLLAVLGLALVVSWPLGGHATTSPVPPLTVVTDTVHVGAGAIWLGGLVALAVFLLRPALSDEAAEFMPVWSKWAFRLVAALAVAGVAQALIEISEPAALWETTYGRLVIAKAALFALLIGIASIARNALRGREPTEGLSGAENALLRRTMTVEIVLALAVVCVTAVLVQTTPARVAYADQQRSEAQPFSQRLSTKYYQLQVEVTPGEVGPNSLHLYAFAPDGTELDVLEWKATAALPSASLPPVAIELLELSPNHVTGEITLPSAGDWEFSFTLRVSKLDQATVTQSISIR</sequence>
<keyword evidence="7" id="KW-0186">Copper</keyword>
<accession>A0A841FIS2</accession>
<feature type="transmembrane region" description="Helical" evidence="9">
    <location>
        <begin position="272"/>
        <end position="288"/>
    </location>
</feature>
<dbReference type="EMBL" id="JACHGT010000002">
    <property type="protein sequence ID" value="MBB6033047.1"/>
    <property type="molecule type" value="Genomic_DNA"/>
</dbReference>